<dbReference type="PANTHER" id="PTHR11081">
    <property type="entry name" value="FLAP ENDONUCLEASE FAMILY MEMBER"/>
    <property type="match status" value="1"/>
</dbReference>
<dbReference type="EMBL" id="JAAAIN010001513">
    <property type="protein sequence ID" value="KAG0302414.1"/>
    <property type="molecule type" value="Genomic_DNA"/>
</dbReference>
<protein>
    <recommendedName>
        <fullName evidence="3">Cas12f1-like TNB domain-containing protein</fullName>
    </recommendedName>
</protein>
<comment type="caution">
    <text evidence="4">The sequence shown here is derived from an EMBL/GenBank/DDBJ whole genome shotgun (WGS) entry which is preliminary data.</text>
</comment>
<name>A0A9P6QUY9_9FUNG</name>
<dbReference type="InterPro" id="IPR029060">
    <property type="entry name" value="PIN-like_dom_sf"/>
</dbReference>
<evidence type="ECO:0000256" key="1">
    <source>
        <dbReference type="ARBA" id="ARBA00023125"/>
    </source>
</evidence>
<feature type="compositionally biased region" description="Basic and acidic residues" evidence="2">
    <location>
        <begin position="368"/>
        <end position="381"/>
    </location>
</feature>
<dbReference type="Pfam" id="PF07282">
    <property type="entry name" value="Cas12f1-like_TNB"/>
    <property type="match status" value="1"/>
</dbReference>
<feature type="compositionally biased region" description="Basic and acidic residues" evidence="2">
    <location>
        <begin position="547"/>
        <end position="556"/>
    </location>
</feature>
<dbReference type="InterPro" id="IPR010095">
    <property type="entry name" value="Cas12f1-like_TNB"/>
</dbReference>
<keyword evidence="1" id="KW-0238">DNA-binding</keyword>
<evidence type="ECO:0000259" key="3">
    <source>
        <dbReference type="Pfam" id="PF07282"/>
    </source>
</evidence>
<evidence type="ECO:0000256" key="2">
    <source>
        <dbReference type="SAM" id="MobiDB-lite"/>
    </source>
</evidence>
<evidence type="ECO:0000313" key="5">
    <source>
        <dbReference type="Proteomes" id="UP000823405"/>
    </source>
</evidence>
<dbReference type="Gene3D" id="3.40.50.1010">
    <property type="entry name" value="5'-nuclease"/>
    <property type="match status" value="1"/>
</dbReference>
<sequence length="1178" mass="133929">MGIPTLWQHLRKEGHEATLLKQFPSTPLPPNAFCRIDILASFYSTIRRIHTTSPDQNAFNTIFEQHLISQGIPKTSLLYINGPSPAEKSATRETRETKRTRALQKAQACIGDMEVRTGSQRRVRKRDFNKLFKNIRDAFYWSQESRNSLAEYLRNNGWRAFICLSEADTAIAFECQPNDIFISGDSDMLIYDTVVTIWRPLSRGRYLVYKLAEVLSHLELSRSKLTTLGIVSKNDYSSNLKRLGVITNHKIVKSLEETEAADVEKLVQQYLLHPDVVCKKPKATHFQAPMKVFDHRQLTAPDSTMPPQSPDQEATAQDGAQQCGSLKHVLERLEVLRMKLRENKTGTTDSDQGEKPKDVFNRYSTVDRPPERRPRPHDSGRPFKHRERFAIKTRSQLKKHDRPETMKQHKLKPWKSPPESPLELVKAMQWDHPTRTLNIGTINANVARALNQGIDQGIAPTYLSAIKKSLRDVTRISSRVKRTAQRAIGQYIERLSMDSIDESDDNNNNTTNITEATNTTNAKILREVDRILLNILCPAFSNKDLVDSSKEEKIQEPDEPEGLEEHDDSLDKRNETLSFLMSLLTAIHSTKLPKNSGMGLHVRSFIEQAQDFLPNFTEGRTTEEYSGSSFLRSAALQLSVELKKHYRNGAVDLRNKRKELLPPEARDYIEPQRSAIENFVLLNRACGSGRSLVPMSSHGVGFINLSELDLTRIFWKDISLRCVLQSYALSDFPSMEHHSQVTQADVSLWLSTTTPGLLITRLFTDIGRYSPDQRKKLRNYTRSTFLMSVEEMRSHVQSIRAGDFEPASYTEKGYVLRGSIRTDGFRLQVLAFKLNELHSVKNVVSTKQDVARLWSCDPKSIKILGIDLGQAFVYGASAILPPSEQSSVEQKQDPDVAMESLLSDIKETEGSSPKFFNLAVKQKAVYQPTLKHRRWLERRKGQADEGVASIRQIETSLPARRGPEANIGEYVRREREVEAELDSFYDNVVLKKHKWNASKARAEEYRLIANRLLQLVGGSTGAKRDEDNKVVIGVGLGKFSSKIRLSSLHESFQSYFVQMARSLGYIVVGVNEYYTSKKCPTCGEFIGQVDLRRLYCSKCQKYMHRDVMAAHNICNIIQGHLLEQMRPLYLQPVDSDGNYPWMQDKPSFQPRGESGNQKGVKRKAADEGTEGGEPKKQE</sequence>
<dbReference type="GO" id="GO:0003677">
    <property type="term" value="F:DNA binding"/>
    <property type="evidence" value="ECO:0007669"/>
    <property type="project" value="UniProtKB-KW"/>
</dbReference>
<keyword evidence="5" id="KW-1185">Reference proteome</keyword>
<dbReference type="SUPFAM" id="SSF88723">
    <property type="entry name" value="PIN domain-like"/>
    <property type="match status" value="1"/>
</dbReference>
<feature type="region of interest" description="Disordered" evidence="2">
    <location>
        <begin position="547"/>
        <end position="570"/>
    </location>
</feature>
<feature type="compositionally biased region" description="Acidic residues" evidence="2">
    <location>
        <begin position="557"/>
        <end position="568"/>
    </location>
</feature>
<proteinExistence type="predicted"/>
<feature type="domain" description="Cas12f1-like TNB" evidence="3">
    <location>
        <begin position="1049"/>
        <end position="1113"/>
    </location>
</feature>
<evidence type="ECO:0000313" key="4">
    <source>
        <dbReference type="EMBL" id="KAG0302414.1"/>
    </source>
</evidence>
<gene>
    <name evidence="4" type="ORF">BGZ97_002361</name>
</gene>
<feature type="region of interest" description="Disordered" evidence="2">
    <location>
        <begin position="340"/>
        <end position="419"/>
    </location>
</feature>
<organism evidence="4 5">
    <name type="scientific">Linnemannia gamsii</name>
    <dbReference type="NCBI Taxonomy" id="64522"/>
    <lineage>
        <taxon>Eukaryota</taxon>
        <taxon>Fungi</taxon>
        <taxon>Fungi incertae sedis</taxon>
        <taxon>Mucoromycota</taxon>
        <taxon>Mortierellomycotina</taxon>
        <taxon>Mortierellomycetes</taxon>
        <taxon>Mortierellales</taxon>
        <taxon>Mortierellaceae</taxon>
        <taxon>Linnemannia</taxon>
    </lineage>
</organism>
<dbReference type="Proteomes" id="UP000823405">
    <property type="component" value="Unassembled WGS sequence"/>
</dbReference>
<feature type="region of interest" description="Disordered" evidence="2">
    <location>
        <begin position="1140"/>
        <end position="1178"/>
    </location>
</feature>
<reference evidence="4" key="1">
    <citation type="journal article" date="2020" name="Fungal Divers.">
        <title>Resolving the Mortierellaceae phylogeny through synthesis of multi-gene phylogenetics and phylogenomics.</title>
        <authorList>
            <person name="Vandepol N."/>
            <person name="Liber J."/>
            <person name="Desiro A."/>
            <person name="Na H."/>
            <person name="Kennedy M."/>
            <person name="Barry K."/>
            <person name="Grigoriev I.V."/>
            <person name="Miller A.N."/>
            <person name="O'Donnell K."/>
            <person name="Stajich J.E."/>
            <person name="Bonito G."/>
        </authorList>
    </citation>
    <scope>NUCLEOTIDE SEQUENCE</scope>
    <source>
        <strain evidence="4">NVP60</strain>
    </source>
</reference>
<dbReference type="OrthoDB" id="2436419at2759"/>
<feature type="region of interest" description="Disordered" evidence="2">
    <location>
        <begin position="299"/>
        <end position="321"/>
    </location>
</feature>
<feature type="compositionally biased region" description="Polar residues" evidence="2">
    <location>
        <begin position="300"/>
        <end position="321"/>
    </location>
</feature>
<dbReference type="AlphaFoldDB" id="A0A9P6QUY9"/>
<accession>A0A9P6QUY9</accession>
<dbReference type="InterPro" id="IPR006084">
    <property type="entry name" value="XPG/Rad2"/>
</dbReference>